<accession>A0A919ER32</accession>
<dbReference type="Proteomes" id="UP000632849">
    <property type="component" value="Unassembled WGS sequence"/>
</dbReference>
<reference evidence="2" key="2">
    <citation type="submission" date="2020-09" db="EMBL/GenBank/DDBJ databases">
        <authorList>
            <person name="Sun Q."/>
            <person name="Ohkuma M."/>
        </authorList>
    </citation>
    <scope>NUCLEOTIDE SEQUENCE</scope>
    <source>
        <strain evidence="2">JCM 4122</strain>
    </source>
</reference>
<dbReference type="AlphaFoldDB" id="A0A919ER32"/>
<evidence type="ECO:0000256" key="1">
    <source>
        <dbReference type="SAM" id="MobiDB-lite"/>
    </source>
</evidence>
<gene>
    <name evidence="2" type="ORF">GCM10017667_49190</name>
</gene>
<feature type="region of interest" description="Disordered" evidence="1">
    <location>
        <begin position="1"/>
        <end position="20"/>
    </location>
</feature>
<protein>
    <submittedName>
        <fullName evidence="2">Uncharacterized protein</fullName>
    </submittedName>
</protein>
<organism evidence="2 3">
    <name type="scientific">Streptomyces filamentosus</name>
    <name type="common">Streptomyces roseosporus</name>
    <dbReference type="NCBI Taxonomy" id="67294"/>
    <lineage>
        <taxon>Bacteria</taxon>
        <taxon>Bacillati</taxon>
        <taxon>Actinomycetota</taxon>
        <taxon>Actinomycetes</taxon>
        <taxon>Kitasatosporales</taxon>
        <taxon>Streptomycetaceae</taxon>
        <taxon>Streptomyces</taxon>
    </lineage>
</organism>
<feature type="compositionally biased region" description="Basic and acidic residues" evidence="1">
    <location>
        <begin position="7"/>
        <end position="20"/>
    </location>
</feature>
<evidence type="ECO:0000313" key="2">
    <source>
        <dbReference type="EMBL" id="GHG10613.1"/>
    </source>
</evidence>
<proteinExistence type="predicted"/>
<evidence type="ECO:0000313" key="3">
    <source>
        <dbReference type="Proteomes" id="UP000632849"/>
    </source>
</evidence>
<reference evidence="2" key="1">
    <citation type="journal article" date="2014" name="Int. J. Syst. Evol. Microbiol.">
        <title>Complete genome sequence of Corynebacterium casei LMG S-19264T (=DSM 44701T), isolated from a smear-ripened cheese.</title>
        <authorList>
            <consortium name="US DOE Joint Genome Institute (JGI-PGF)"/>
            <person name="Walter F."/>
            <person name="Albersmeier A."/>
            <person name="Kalinowski J."/>
            <person name="Ruckert C."/>
        </authorList>
    </citation>
    <scope>NUCLEOTIDE SEQUENCE</scope>
    <source>
        <strain evidence="2">JCM 4122</strain>
    </source>
</reference>
<sequence length="148" mass="15863">MPDEEADGRGKTRPGPEERWAGRAYSARFHLLDRQVVDGHDRPVCKVDDLELEPDPGGPPRVTAVLVGPAALAPRLGGKAARWLAAVQRRLSVGEGEGPARLDFGRVSGIGAVVRVDLPEENIEVHALEDWMRENVVGRLPGAGHASG</sequence>
<name>A0A919ER32_STRFL</name>
<comment type="caution">
    <text evidence="2">The sequence shown here is derived from an EMBL/GenBank/DDBJ whole genome shotgun (WGS) entry which is preliminary data.</text>
</comment>
<dbReference type="EMBL" id="BNBE01000002">
    <property type="protein sequence ID" value="GHG10613.1"/>
    <property type="molecule type" value="Genomic_DNA"/>
</dbReference>
<keyword evidence="3" id="KW-1185">Reference proteome</keyword>
<dbReference type="RefSeq" id="WP_190042983.1">
    <property type="nucleotide sequence ID" value="NZ_BNBE01000002.1"/>
</dbReference>